<accession>A0A2H0TT45</accession>
<dbReference type="Proteomes" id="UP000230154">
    <property type="component" value="Unassembled WGS sequence"/>
</dbReference>
<dbReference type="Gene3D" id="1.10.10.10">
    <property type="entry name" value="Winged helix-like DNA-binding domain superfamily/Winged helix DNA-binding domain"/>
    <property type="match status" value="1"/>
</dbReference>
<evidence type="ECO:0000313" key="1">
    <source>
        <dbReference type="EMBL" id="PIR74716.1"/>
    </source>
</evidence>
<dbReference type="InterPro" id="IPR036388">
    <property type="entry name" value="WH-like_DNA-bd_sf"/>
</dbReference>
<evidence type="ECO:0008006" key="3">
    <source>
        <dbReference type="Google" id="ProtNLM"/>
    </source>
</evidence>
<dbReference type="PROSITE" id="PS51197">
    <property type="entry name" value="HTH_RRF2_2"/>
    <property type="match status" value="1"/>
</dbReference>
<protein>
    <recommendedName>
        <fullName evidence="3">Rrf2 family transcriptional regulator</fullName>
    </recommendedName>
</protein>
<dbReference type="SUPFAM" id="SSF46785">
    <property type="entry name" value="Winged helix' DNA-binding domain"/>
    <property type="match status" value="1"/>
</dbReference>
<dbReference type="AlphaFoldDB" id="A0A2H0TT45"/>
<name>A0A2H0TT45_9BACT</name>
<dbReference type="GO" id="GO:0003700">
    <property type="term" value="F:DNA-binding transcription factor activity"/>
    <property type="evidence" value="ECO:0007669"/>
    <property type="project" value="TreeGrafter"/>
</dbReference>
<proteinExistence type="predicted"/>
<dbReference type="PANTHER" id="PTHR33221">
    <property type="entry name" value="WINGED HELIX-TURN-HELIX TRANSCRIPTIONAL REGULATOR, RRF2 FAMILY"/>
    <property type="match status" value="1"/>
</dbReference>
<organism evidence="1 2">
    <name type="scientific">Candidatus Magasanikbacteria bacterium CG10_big_fil_rev_8_21_14_0_10_47_10</name>
    <dbReference type="NCBI Taxonomy" id="1974652"/>
    <lineage>
        <taxon>Bacteria</taxon>
        <taxon>Candidatus Magasanikiibacteriota</taxon>
    </lineage>
</organism>
<reference evidence="2" key="1">
    <citation type="submission" date="2017-09" db="EMBL/GenBank/DDBJ databases">
        <title>Depth-based differentiation of microbial function through sediment-hosted aquifers and enrichment of novel symbionts in the deep terrestrial subsurface.</title>
        <authorList>
            <person name="Probst A.J."/>
            <person name="Ladd B."/>
            <person name="Jarett J.K."/>
            <person name="Geller-Mcgrath D.E."/>
            <person name="Sieber C.M.K."/>
            <person name="Emerson J.B."/>
            <person name="Anantharaman K."/>
            <person name="Thomas B.C."/>
            <person name="Malmstrom R."/>
            <person name="Stieglmeier M."/>
            <person name="Klingl A."/>
            <person name="Woyke T."/>
            <person name="Ryan C.M."/>
            <person name="Banfield J.F."/>
        </authorList>
    </citation>
    <scope>NUCLEOTIDE SEQUENCE [LARGE SCALE GENOMIC DNA]</scope>
</reference>
<dbReference type="PROSITE" id="PS01332">
    <property type="entry name" value="HTH_RRF2_1"/>
    <property type="match status" value="1"/>
</dbReference>
<gene>
    <name evidence="1" type="ORF">COU35_00910</name>
</gene>
<dbReference type="InterPro" id="IPR036390">
    <property type="entry name" value="WH_DNA-bd_sf"/>
</dbReference>
<dbReference type="EMBL" id="PFCB01000009">
    <property type="protein sequence ID" value="PIR74716.1"/>
    <property type="molecule type" value="Genomic_DNA"/>
</dbReference>
<dbReference type="Pfam" id="PF02082">
    <property type="entry name" value="Rrf2"/>
    <property type="match status" value="1"/>
</dbReference>
<evidence type="ECO:0000313" key="2">
    <source>
        <dbReference type="Proteomes" id="UP000230154"/>
    </source>
</evidence>
<sequence length="159" mass="17630">MFYIIPLKYELDSTMISISRQVDYGLQLLLALCAIEENTYLSLREFARDRKISFLFLQKIVRKLRVAGLVDAQKGAHGGYCLSVDPASITLKEIVEAIEGMYGPVTCIKEGVCPVDIACPSKSVFSFVQQDIVAAMSAYSLEKMIQLSNVSYVSTKTAK</sequence>
<dbReference type="GO" id="GO:0005829">
    <property type="term" value="C:cytosol"/>
    <property type="evidence" value="ECO:0007669"/>
    <property type="project" value="TreeGrafter"/>
</dbReference>
<comment type="caution">
    <text evidence="1">The sequence shown here is derived from an EMBL/GenBank/DDBJ whole genome shotgun (WGS) entry which is preliminary data.</text>
</comment>
<dbReference type="PANTHER" id="PTHR33221:SF15">
    <property type="entry name" value="HTH-TYPE TRANSCRIPTIONAL REGULATOR YWGB-RELATED"/>
    <property type="match status" value="1"/>
</dbReference>
<dbReference type="InterPro" id="IPR000944">
    <property type="entry name" value="Tscrpt_reg_Rrf2"/>
</dbReference>
<dbReference type="NCBIfam" id="TIGR00738">
    <property type="entry name" value="rrf2_super"/>
    <property type="match status" value="1"/>
</dbReference>
<dbReference type="InterPro" id="IPR030489">
    <property type="entry name" value="TR_Rrf2-type_CS"/>
</dbReference>